<gene>
    <name evidence="2" type="ORF">BJ986_001773</name>
</gene>
<dbReference type="EMBL" id="JACCAB010000001">
    <property type="protein sequence ID" value="NYG07286.1"/>
    <property type="molecule type" value="Genomic_DNA"/>
</dbReference>
<sequence>MVTASLIAIPFFTYLAGPSQIEWGIFIALVPMALWSLLAVTVGAAVWAAGLGDVWASALGRGILFSPPLAFSVAIVVEGVVGH</sequence>
<proteinExistence type="predicted"/>
<protein>
    <submittedName>
        <fullName evidence="2">Uncharacterized protein</fullName>
    </submittedName>
</protein>
<reference evidence="2 3" key="1">
    <citation type="submission" date="2020-07" db="EMBL/GenBank/DDBJ databases">
        <title>Sequencing the genomes of 1000 actinobacteria strains.</title>
        <authorList>
            <person name="Klenk H.-P."/>
        </authorList>
    </citation>
    <scope>NUCLEOTIDE SEQUENCE [LARGE SCALE GENOMIC DNA]</scope>
    <source>
        <strain evidence="2 3">DSM 23987</strain>
    </source>
</reference>
<dbReference type="RefSeq" id="WP_179421651.1">
    <property type="nucleotide sequence ID" value="NZ_JACCAB010000001.1"/>
</dbReference>
<comment type="caution">
    <text evidence="2">The sequence shown here is derived from an EMBL/GenBank/DDBJ whole genome shotgun (WGS) entry which is preliminary data.</text>
</comment>
<keyword evidence="1" id="KW-1133">Transmembrane helix</keyword>
<evidence type="ECO:0000313" key="3">
    <source>
        <dbReference type="Proteomes" id="UP000573599"/>
    </source>
</evidence>
<keyword evidence="3" id="KW-1185">Reference proteome</keyword>
<evidence type="ECO:0000313" key="2">
    <source>
        <dbReference type="EMBL" id="NYG07286.1"/>
    </source>
</evidence>
<name>A0A852WPK5_9MICO</name>
<keyword evidence="1" id="KW-0812">Transmembrane</keyword>
<evidence type="ECO:0000256" key="1">
    <source>
        <dbReference type="SAM" id="Phobius"/>
    </source>
</evidence>
<dbReference type="Proteomes" id="UP000573599">
    <property type="component" value="Unassembled WGS sequence"/>
</dbReference>
<feature type="transmembrane region" description="Helical" evidence="1">
    <location>
        <begin position="23"/>
        <end position="50"/>
    </location>
</feature>
<keyword evidence="1" id="KW-0472">Membrane</keyword>
<organism evidence="2 3">
    <name type="scientific">Pedococcus badiiscoriae</name>
    <dbReference type="NCBI Taxonomy" id="642776"/>
    <lineage>
        <taxon>Bacteria</taxon>
        <taxon>Bacillati</taxon>
        <taxon>Actinomycetota</taxon>
        <taxon>Actinomycetes</taxon>
        <taxon>Micrococcales</taxon>
        <taxon>Intrasporangiaceae</taxon>
        <taxon>Pedococcus</taxon>
    </lineage>
</organism>
<dbReference type="AlphaFoldDB" id="A0A852WPK5"/>
<feature type="transmembrane region" description="Helical" evidence="1">
    <location>
        <begin position="62"/>
        <end position="81"/>
    </location>
</feature>
<accession>A0A852WPK5</accession>